<accession>A0A1V2H492</accession>
<dbReference type="Gene3D" id="3.40.190.10">
    <property type="entry name" value="Periplasmic binding protein-like II"/>
    <property type="match status" value="1"/>
</dbReference>
<evidence type="ECO:0000256" key="1">
    <source>
        <dbReference type="ARBA" id="ARBA00004418"/>
    </source>
</evidence>
<comment type="similarity">
    <text evidence="2">Belongs to the bacterial solute-binding protein 5 family.</text>
</comment>
<name>A0A1V2H492_9PROT</name>
<keyword evidence="3" id="KW-0813">Transport</keyword>
<keyword evidence="4 5" id="KW-0732">Signal</keyword>
<proteinExistence type="inferred from homology"/>
<dbReference type="EMBL" id="MLCO01000099">
    <property type="protein sequence ID" value="ONG53508.1"/>
    <property type="molecule type" value="Genomic_DNA"/>
</dbReference>
<dbReference type="FunFam" id="3.90.76.10:FF:000007">
    <property type="entry name" value="Dipeptide ABC transporter periplasmic dipeptide-binding protein"/>
    <property type="match status" value="1"/>
</dbReference>
<protein>
    <submittedName>
        <fullName evidence="7">ABC transporter substrate-binding protein</fullName>
    </submittedName>
</protein>
<dbReference type="GO" id="GO:0015833">
    <property type="term" value="P:peptide transport"/>
    <property type="evidence" value="ECO:0007669"/>
    <property type="project" value="TreeGrafter"/>
</dbReference>
<feature type="signal peptide" evidence="5">
    <location>
        <begin position="1"/>
        <end position="27"/>
    </location>
</feature>
<feature type="chain" id="PRO_5011962576" evidence="5">
    <location>
        <begin position="28"/>
        <end position="539"/>
    </location>
</feature>
<organism evidence="7 8">
    <name type="scientific">Teichococcus deserti</name>
    <dbReference type="NCBI Taxonomy" id="1817963"/>
    <lineage>
        <taxon>Bacteria</taxon>
        <taxon>Pseudomonadati</taxon>
        <taxon>Pseudomonadota</taxon>
        <taxon>Alphaproteobacteria</taxon>
        <taxon>Acetobacterales</taxon>
        <taxon>Roseomonadaceae</taxon>
        <taxon>Roseomonas</taxon>
    </lineage>
</organism>
<evidence type="ECO:0000259" key="6">
    <source>
        <dbReference type="Pfam" id="PF00496"/>
    </source>
</evidence>
<evidence type="ECO:0000313" key="8">
    <source>
        <dbReference type="Proteomes" id="UP000188879"/>
    </source>
</evidence>
<dbReference type="CDD" id="cd08512">
    <property type="entry name" value="PBP2_NikA_DppA_OppA_like_7"/>
    <property type="match status" value="1"/>
</dbReference>
<evidence type="ECO:0000256" key="4">
    <source>
        <dbReference type="ARBA" id="ARBA00022729"/>
    </source>
</evidence>
<dbReference type="SUPFAM" id="SSF53850">
    <property type="entry name" value="Periplasmic binding protein-like II"/>
    <property type="match status" value="1"/>
</dbReference>
<reference evidence="7 8" key="1">
    <citation type="submission" date="2016-10" db="EMBL/GenBank/DDBJ databases">
        <title>Draft Genome sequence of Roseomonas sp. strain M3.</title>
        <authorList>
            <person name="Subhash Y."/>
            <person name="Lee S."/>
        </authorList>
    </citation>
    <scope>NUCLEOTIDE SEQUENCE [LARGE SCALE GENOMIC DNA]</scope>
    <source>
        <strain evidence="7 8">M3</strain>
    </source>
</reference>
<keyword evidence="8" id="KW-1185">Reference proteome</keyword>
<dbReference type="GO" id="GO:0030288">
    <property type="term" value="C:outer membrane-bounded periplasmic space"/>
    <property type="evidence" value="ECO:0007669"/>
    <property type="project" value="UniProtKB-ARBA"/>
</dbReference>
<feature type="domain" description="Solute-binding protein family 5" evidence="6">
    <location>
        <begin position="90"/>
        <end position="458"/>
    </location>
</feature>
<evidence type="ECO:0000256" key="2">
    <source>
        <dbReference type="ARBA" id="ARBA00005695"/>
    </source>
</evidence>
<evidence type="ECO:0000256" key="3">
    <source>
        <dbReference type="ARBA" id="ARBA00022448"/>
    </source>
</evidence>
<dbReference type="Gene3D" id="3.10.105.10">
    <property type="entry name" value="Dipeptide-binding Protein, Domain 3"/>
    <property type="match status" value="1"/>
</dbReference>
<dbReference type="InterPro" id="IPR030678">
    <property type="entry name" value="Peptide/Ni-bd"/>
</dbReference>
<dbReference type="RefSeq" id="WP_076957604.1">
    <property type="nucleotide sequence ID" value="NZ_MLCO01000099.1"/>
</dbReference>
<dbReference type="InterPro" id="IPR000914">
    <property type="entry name" value="SBP_5_dom"/>
</dbReference>
<comment type="subcellular location">
    <subcellularLocation>
        <location evidence="1">Periplasm</location>
    </subcellularLocation>
</comment>
<dbReference type="GO" id="GO:1904680">
    <property type="term" value="F:peptide transmembrane transporter activity"/>
    <property type="evidence" value="ECO:0007669"/>
    <property type="project" value="TreeGrafter"/>
</dbReference>
<dbReference type="PROSITE" id="PS51318">
    <property type="entry name" value="TAT"/>
    <property type="match status" value="1"/>
</dbReference>
<dbReference type="Pfam" id="PF00496">
    <property type="entry name" value="SBP_bac_5"/>
    <property type="match status" value="1"/>
</dbReference>
<dbReference type="InterPro" id="IPR039424">
    <property type="entry name" value="SBP_5"/>
</dbReference>
<dbReference type="Proteomes" id="UP000188879">
    <property type="component" value="Unassembled WGS sequence"/>
</dbReference>
<dbReference type="PANTHER" id="PTHR30290">
    <property type="entry name" value="PERIPLASMIC BINDING COMPONENT OF ABC TRANSPORTER"/>
    <property type="match status" value="1"/>
</dbReference>
<evidence type="ECO:0000256" key="5">
    <source>
        <dbReference type="SAM" id="SignalP"/>
    </source>
</evidence>
<dbReference type="InterPro" id="IPR006311">
    <property type="entry name" value="TAT_signal"/>
</dbReference>
<evidence type="ECO:0000313" key="7">
    <source>
        <dbReference type="EMBL" id="ONG53508.1"/>
    </source>
</evidence>
<gene>
    <name evidence="7" type="ORF">BKE38_12060</name>
</gene>
<dbReference type="PANTHER" id="PTHR30290:SF10">
    <property type="entry name" value="PERIPLASMIC OLIGOPEPTIDE-BINDING PROTEIN-RELATED"/>
    <property type="match status" value="1"/>
</dbReference>
<dbReference type="Gene3D" id="3.90.76.10">
    <property type="entry name" value="Dipeptide-binding Protein, Domain 1"/>
    <property type="match status" value="1"/>
</dbReference>
<dbReference type="PIRSF" id="PIRSF002741">
    <property type="entry name" value="MppA"/>
    <property type="match status" value="1"/>
</dbReference>
<dbReference type="GO" id="GO:0043190">
    <property type="term" value="C:ATP-binding cassette (ABC) transporter complex"/>
    <property type="evidence" value="ECO:0007669"/>
    <property type="project" value="InterPro"/>
</dbReference>
<dbReference type="OrthoDB" id="9803988at2"/>
<sequence>MDLTRRQSLLALTALAAPAGIALPAGAQPAASRAETLRQVTGNAVNTLDPTMPGSTREAFGISMNVYDRLVAFGRRQVDGNWVFDHTVIRGELAERFETSADGLKITLHLRKDARWHDGTPVTAEDVKWSLDRAVSAKSLAGPQFTTGSLTKPEQFRIAGPGVIEVLLDKPDRLALSNLAVPYAIMINSKLARQHATAEDPWAQSWLQNNTAASGAYRIDTYRPGVQVTLTRNEDWKGGAEGLPFFRRIILQTVPEAATRANLVERGDADLSIDLQASDITALETRGKVKVASIPQTNGFTHISFNTQVAPFDNVKVRQAIAAALPYDSMFKAALFGRGRPLFGGTFTGQPASADFPQPMPLKQDVERARALLAEAGLASGFSTPFAFSAGQAATAEPLAALVQEALGRIGIKVEIQKMPDAQFNTLVAEKKLNFYTDAGTAWLPATYYFFYLYFTRDQRWNFASWNNPRITELSNAARFETDQAAYDAACREMIGILAEQVPLLMLWQPNMDAVMAANLRDFTYQFYRQVDFRDLKRA</sequence>
<comment type="caution">
    <text evidence="7">The sequence shown here is derived from an EMBL/GenBank/DDBJ whole genome shotgun (WGS) entry which is preliminary data.</text>
</comment>
<dbReference type="AlphaFoldDB" id="A0A1V2H492"/>